<sequence length="112" mass="11248">MRAMPAVTGVRPGSLTPMNLGEEMRSRAPQVSRSAQTRLGSTVTGIETESSVRQGWGGGGGGGGGTVTGGRTDGVICPMGAGGTVTDIQTESSVRLERVGLGLWGGGGWKTT</sequence>
<evidence type="ECO:0000313" key="2">
    <source>
        <dbReference type="EMBL" id="KAJ3610100.1"/>
    </source>
</evidence>
<feature type="compositionally biased region" description="Polar residues" evidence="1">
    <location>
        <begin position="29"/>
        <end position="53"/>
    </location>
</feature>
<reference evidence="2" key="1">
    <citation type="submission" date="2022-07" db="EMBL/GenBank/DDBJ databases">
        <title>Chromosome-level genome of Muraenolepis orangiensis.</title>
        <authorList>
            <person name="Kim J."/>
        </authorList>
    </citation>
    <scope>NUCLEOTIDE SEQUENCE</scope>
    <source>
        <strain evidence="2">KU_S4_2022</strain>
        <tissue evidence="2">Muscle</tissue>
    </source>
</reference>
<gene>
    <name evidence="2" type="ORF">NHX12_022194</name>
</gene>
<feature type="region of interest" description="Disordered" evidence="1">
    <location>
        <begin position="1"/>
        <end position="71"/>
    </location>
</feature>
<proteinExistence type="predicted"/>
<name>A0A9Q0ER44_9TELE</name>
<evidence type="ECO:0000313" key="3">
    <source>
        <dbReference type="Proteomes" id="UP001148018"/>
    </source>
</evidence>
<protein>
    <submittedName>
        <fullName evidence="2">Uncharacterized protein</fullName>
    </submittedName>
</protein>
<dbReference type="EMBL" id="JANIIK010000038">
    <property type="protein sequence ID" value="KAJ3610100.1"/>
    <property type="molecule type" value="Genomic_DNA"/>
</dbReference>
<keyword evidence="3" id="KW-1185">Reference proteome</keyword>
<organism evidence="2 3">
    <name type="scientific">Muraenolepis orangiensis</name>
    <name type="common">Patagonian moray cod</name>
    <dbReference type="NCBI Taxonomy" id="630683"/>
    <lineage>
        <taxon>Eukaryota</taxon>
        <taxon>Metazoa</taxon>
        <taxon>Chordata</taxon>
        <taxon>Craniata</taxon>
        <taxon>Vertebrata</taxon>
        <taxon>Euteleostomi</taxon>
        <taxon>Actinopterygii</taxon>
        <taxon>Neopterygii</taxon>
        <taxon>Teleostei</taxon>
        <taxon>Neoteleostei</taxon>
        <taxon>Acanthomorphata</taxon>
        <taxon>Zeiogadaria</taxon>
        <taxon>Gadariae</taxon>
        <taxon>Gadiformes</taxon>
        <taxon>Muraenolepidoidei</taxon>
        <taxon>Muraenolepididae</taxon>
        <taxon>Muraenolepis</taxon>
    </lineage>
</organism>
<accession>A0A9Q0ER44</accession>
<comment type="caution">
    <text evidence="2">The sequence shown here is derived from an EMBL/GenBank/DDBJ whole genome shotgun (WGS) entry which is preliminary data.</text>
</comment>
<evidence type="ECO:0000256" key="1">
    <source>
        <dbReference type="SAM" id="MobiDB-lite"/>
    </source>
</evidence>
<feature type="compositionally biased region" description="Gly residues" evidence="1">
    <location>
        <begin position="55"/>
        <end position="71"/>
    </location>
</feature>
<dbReference type="AlphaFoldDB" id="A0A9Q0ER44"/>
<dbReference type="Proteomes" id="UP001148018">
    <property type="component" value="Unassembled WGS sequence"/>
</dbReference>